<evidence type="ECO:0000313" key="2">
    <source>
        <dbReference type="Proteomes" id="UP000012329"/>
    </source>
</evidence>
<name>A0A829CT68_LEPIR</name>
<reference evidence="1 2" key="1">
    <citation type="submission" date="2013-02" db="EMBL/GenBank/DDBJ databases">
        <authorList>
            <person name="Harkins D.M."/>
            <person name="Durkin A.S."/>
            <person name="Brinkac L.M."/>
            <person name="Haft D.H."/>
            <person name="Selengut J.D."/>
            <person name="Sanka R."/>
            <person name="DePew J."/>
            <person name="Purushe J."/>
            <person name="Whelen A.C."/>
            <person name="Vinetz J.M."/>
            <person name="Sutton G.G."/>
            <person name="Nierman W.C."/>
            <person name="Fouts D.E."/>
        </authorList>
    </citation>
    <scope>NUCLEOTIDE SEQUENCE [LARGE SCALE GENOMIC DNA]</scope>
    <source>
        <strain evidence="1 2">2002000626</strain>
    </source>
</reference>
<organism evidence="1 2">
    <name type="scientific">Leptospira interrogans str. 2002000626</name>
    <dbReference type="NCBI Taxonomy" id="996803"/>
    <lineage>
        <taxon>Bacteria</taxon>
        <taxon>Pseudomonadati</taxon>
        <taxon>Spirochaetota</taxon>
        <taxon>Spirochaetia</taxon>
        <taxon>Leptospirales</taxon>
        <taxon>Leptospiraceae</taxon>
        <taxon>Leptospira</taxon>
    </lineage>
</organism>
<dbReference type="Proteomes" id="UP000012329">
    <property type="component" value="Unassembled WGS sequence"/>
</dbReference>
<sequence length="44" mass="5237">MQNKVNVPIKNKTIKNVFGQCKTGYREKSRKILNERLKSLFRDL</sequence>
<accession>A0A829CT68</accession>
<evidence type="ECO:0000313" key="1">
    <source>
        <dbReference type="EMBL" id="EMY02814.1"/>
    </source>
</evidence>
<protein>
    <submittedName>
        <fullName evidence="1">Uncharacterized protein</fullName>
    </submittedName>
</protein>
<dbReference type="AlphaFoldDB" id="A0A829CT68"/>
<proteinExistence type="predicted"/>
<comment type="caution">
    <text evidence="1">The sequence shown here is derived from an EMBL/GenBank/DDBJ whole genome shotgun (WGS) entry which is preliminary data.</text>
</comment>
<gene>
    <name evidence="1" type="ORF">LEP1GSC029_2850</name>
</gene>
<dbReference type="EMBL" id="AFJL02000218">
    <property type="protein sequence ID" value="EMY02814.1"/>
    <property type="molecule type" value="Genomic_DNA"/>
</dbReference>